<dbReference type="AlphaFoldDB" id="W0RUT2"/>
<protein>
    <submittedName>
        <fullName evidence="1">Uncharacterized protein</fullName>
    </submittedName>
</protein>
<evidence type="ECO:0000313" key="1">
    <source>
        <dbReference type="EMBL" id="AHG93343.1"/>
    </source>
</evidence>
<gene>
    <name evidence="1" type="ORF">J421_5808</name>
</gene>
<dbReference type="EMBL" id="CP007130">
    <property type="protein sequence ID" value="AHG93343.1"/>
    <property type="molecule type" value="Genomic_DNA"/>
</dbReference>
<evidence type="ECO:0000313" key="2">
    <source>
        <dbReference type="Proteomes" id="UP000019151"/>
    </source>
</evidence>
<name>W0RUT2_9BACT</name>
<accession>W0RUT2</accession>
<proteinExistence type="predicted"/>
<keyword evidence="1" id="KW-0614">Plasmid</keyword>
<dbReference type="Proteomes" id="UP000019151">
    <property type="component" value="Plasmid 2"/>
</dbReference>
<dbReference type="KEGG" id="gba:J421_5808"/>
<keyword evidence="2" id="KW-1185">Reference proteome</keyword>
<dbReference type="HOGENOM" id="CLU_1893188_0_0_0"/>
<dbReference type="RefSeq" id="WP_025414648.1">
    <property type="nucleotide sequence ID" value="NZ_CP007130.1"/>
</dbReference>
<reference evidence="1 2" key="1">
    <citation type="journal article" date="2014" name="Genome Announc.">
        <title>Genome Sequence and Methylome of Soil Bacterium Gemmatirosa kalamazoonensis KBS708T, a Member of the Rarely Cultivated Gemmatimonadetes Phylum.</title>
        <authorList>
            <person name="Debruyn J.M."/>
            <person name="Radosevich M."/>
            <person name="Wommack K.E."/>
            <person name="Polson S.W."/>
            <person name="Hauser L.J."/>
            <person name="Fawaz M.N."/>
            <person name="Korlach J."/>
            <person name="Tsai Y.C."/>
        </authorList>
    </citation>
    <scope>NUCLEOTIDE SEQUENCE [LARGE SCALE GENOMIC DNA]</scope>
    <source>
        <strain evidence="1 2">KBS708</strain>
        <plasmid evidence="2">Plasmid 2</plasmid>
    </source>
</reference>
<dbReference type="InParanoid" id="W0RUT2"/>
<organism evidence="1 2">
    <name type="scientific">Gemmatirosa kalamazoonensis</name>
    <dbReference type="NCBI Taxonomy" id="861299"/>
    <lineage>
        <taxon>Bacteria</taxon>
        <taxon>Pseudomonadati</taxon>
        <taxon>Gemmatimonadota</taxon>
        <taxon>Gemmatimonadia</taxon>
        <taxon>Gemmatimonadales</taxon>
        <taxon>Gemmatimonadaceae</taxon>
        <taxon>Gemmatirosa</taxon>
    </lineage>
</organism>
<geneLocation type="plasmid" evidence="1 2">
    <name>2</name>
</geneLocation>
<sequence length="134" mass="14815">MRRTRPAGATAPPLYAADAAHRVPEVEILPGVDEASLCEEWDYTRDYCTRVRWTVAGRPYSAAMSARAWATSASAPIFVDEWHAGPLTDGGGDGSVIRFHVPSDRWWSSARIVRTAMEQLDATQPVQSRDRSIV</sequence>